<reference evidence="13 14" key="1">
    <citation type="submission" date="2020-08" db="EMBL/GenBank/DDBJ databases">
        <title>Genome sequence of Rhizobiales bacterium strain IZ6.</title>
        <authorList>
            <person name="Nakai R."/>
            <person name="Naganuma T."/>
        </authorList>
    </citation>
    <scope>NUCLEOTIDE SEQUENCE [LARGE SCALE GENOMIC DNA]</scope>
    <source>
        <strain evidence="13 14">IZ6</strain>
    </source>
</reference>
<evidence type="ECO:0000256" key="10">
    <source>
        <dbReference type="ARBA" id="ARBA00023136"/>
    </source>
</evidence>
<evidence type="ECO:0000256" key="3">
    <source>
        <dbReference type="ARBA" id="ARBA00022516"/>
    </source>
</evidence>
<dbReference type="InterPro" id="IPR000620">
    <property type="entry name" value="EamA_dom"/>
</dbReference>
<evidence type="ECO:0000259" key="12">
    <source>
        <dbReference type="Pfam" id="PF00892"/>
    </source>
</evidence>
<dbReference type="InterPro" id="IPR037185">
    <property type="entry name" value="EmrE-like"/>
</dbReference>
<keyword evidence="9" id="KW-0443">Lipid metabolism</keyword>
<keyword evidence="7" id="KW-0448">Lipopolysaccharide biosynthesis</keyword>
<feature type="domain" description="EamA" evidence="12">
    <location>
        <begin position="148"/>
        <end position="278"/>
    </location>
</feature>
<evidence type="ECO:0000256" key="9">
    <source>
        <dbReference type="ARBA" id="ARBA00023098"/>
    </source>
</evidence>
<dbReference type="KEGG" id="tso:IZ6_08910"/>
<dbReference type="Gene3D" id="1.10.3730.20">
    <property type="match status" value="2"/>
</dbReference>
<feature type="transmembrane region" description="Helical" evidence="11">
    <location>
        <begin position="144"/>
        <end position="162"/>
    </location>
</feature>
<dbReference type="Pfam" id="PF00892">
    <property type="entry name" value="EamA"/>
    <property type="match status" value="1"/>
</dbReference>
<dbReference type="GO" id="GO:0009245">
    <property type="term" value="P:lipid A biosynthetic process"/>
    <property type="evidence" value="ECO:0007669"/>
    <property type="project" value="UniProtKB-KW"/>
</dbReference>
<evidence type="ECO:0000313" key="14">
    <source>
        <dbReference type="Proteomes" id="UP000515317"/>
    </source>
</evidence>
<feature type="transmembrane region" description="Helical" evidence="11">
    <location>
        <begin position="6"/>
        <end position="23"/>
    </location>
</feature>
<proteinExistence type="predicted"/>
<feature type="transmembrane region" description="Helical" evidence="11">
    <location>
        <begin position="115"/>
        <end position="137"/>
    </location>
</feature>
<gene>
    <name evidence="13" type="ORF">IZ6_08910</name>
</gene>
<keyword evidence="6 11" id="KW-0812">Transmembrane</keyword>
<feature type="transmembrane region" description="Helical" evidence="11">
    <location>
        <begin position="174"/>
        <end position="195"/>
    </location>
</feature>
<keyword evidence="3" id="KW-0444">Lipid biosynthesis</keyword>
<evidence type="ECO:0000256" key="5">
    <source>
        <dbReference type="ARBA" id="ARBA00022556"/>
    </source>
</evidence>
<name>A0A6S6QLH0_9HYPH</name>
<keyword evidence="14" id="KW-1185">Reference proteome</keyword>
<dbReference type="RefSeq" id="WP_222876807.1">
    <property type="nucleotide sequence ID" value="NZ_AP023361.1"/>
</dbReference>
<evidence type="ECO:0000256" key="1">
    <source>
        <dbReference type="ARBA" id="ARBA00004651"/>
    </source>
</evidence>
<dbReference type="EMBL" id="AP023361">
    <property type="protein sequence ID" value="BCJ90156.1"/>
    <property type="molecule type" value="Genomic_DNA"/>
</dbReference>
<evidence type="ECO:0000256" key="7">
    <source>
        <dbReference type="ARBA" id="ARBA00022985"/>
    </source>
</evidence>
<feature type="transmembrane region" description="Helical" evidence="11">
    <location>
        <begin position="60"/>
        <end position="79"/>
    </location>
</feature>
<dbReference type="AlphaFoldDB" id="A0A6S6QLH0"/>
<dbReference type="Proteomes" id="UP000515317">
    <property type="component" value="Chromosome"/>
</dbReference>
<feature type="transmembrane region" description="Helical" evidence="11">
    <location>
        <begin position="263"/>
        <end position="281"/>
    </location>
</feature>
<organism evidence="13 14">
    <name type="scientific">Terrihabitans soli</name>
    <dbReference type="NCBI Taxonomy" id="708113"/>
    <lineage>
        <taxon>Bacteria</taxon>
        <taxon>Pseudomonadati</taxon>
        <taxon>Pseudomonadota</taxon>
        <taxon>Alphaproteobacteria</taxon>
        <taxon>Hyphomicrobiales</taxon>
        <taxon>Terrihabitans</taxon>
    </lineage>
</organism>
<evidence type="ECO:0000256" key="4">
    <source>
        <dbReference type="ARBA" id="ARBA00022519"/>
    </source>
</evidence>
<evidence type="ECO:0000256" key="6">
    <source>
        <dbReference type="ARBA" id="ARBA00022692"/>
    </source>
</evidence>
<dbReference type="InterPro" id="IPR000390">
    <property type="entry name" value="Small_drug/metabolite_transptr"/>
</dbReference>
<protein>
    <submittedName>
        <fullName evidence="13">Membrane protein</fullName>
    </submittedName>
</protein>
<sequence>MSFGVVLLVLISAATNAAWNFLIKSGEGDPLGRSAAVLIGAGVTAAPILLFTGLPHGQSLIFAASSAGIHATYMLLVGLSYRGADMSVAHPIIRGGSLIFTASLAPLLFAENLPLPAWVGVFIIAAGIIAMGLEAIARKGTTPGTLAVAVLAAGTISAYTLVDSTGVRMSGDPVAYVLTLSSLSGLAAFIVSLAVRPRSVLAMPRGTALRGLAGGFLFTLSYGIALYAITIAPVSLVAAVRETSILFGAALAVWLLNEKFTRWRWIAAFVILAGLVLTRLARG</sequence>
<feature type="transmembrane region" description="Helical" evidence="11">
    <location>
        <begin position="91"/>
        <end position="109"/>
    </location>
</feature>
<dbReference type="GO" id="GO:0022857">
    <property type="term" value="F:transmembrane transporter activity"/>
    <property type="evidence" value="ECO:0007669"/>
    <property type="project" value="InterPro"/>
</dbReference>
<accession>A0A6S6QLH0</accession>
<evidence type="ECO:0000313" key="13">
    <source>
        <dbReference type="EMBL" id="BCJ90156.1"/>
    </source>
</evidence>
<dbReference type="GO" id="GO:0009103">
    <property type="term" value="P:lipopolysaccharide biosynthetic process"/>
    <property type="evidence" value="ECO:0007669"/>
    <property type="project" value="UniProtKB-KW"/>
</dbReference>
<comment type="subcellular location">
    <subcellularLocation>
        <location evidence="1">Cell membrane</location>
        <topology evidence="1">Multi-pass membrane protein</topology>
    </subcellularLocation>
</comment>
<feature type="transmembrane region" description="Helical" evidence="11">
    <location>
        <begin position="35"/>
        <end position="54"/>
    </location>
</feature>
<keyword evidence="2" id="KW-1003">Cell membrane</keyword>
<keyword evidence="5" id="KW-0441">Lipid A biosynthesis</keyword>
<dbReference type="PANTHER" id="PTHR30561">
    <property type="entry name" value="SMR FAMILY PROTON-DEPENDENT DRUG EFFLUX TRANSPORTER SUGE"/>
    <property type="match status" value="1"/>
</dbReference>
<dbReference type="GO" id="GO:0005886">
    <property type="term" value="C:plasma membrane"/>
    <property type="evidence" value="ECO:0007669"/>
    <property type="project" value="UniProtKB-SubCell"/>
</dbReference>
<evidence type="ECO:0000256" key="2">
    <source>
        <dbReference type="ARBA" id="ARBA00022475"/>
    </source>
</evidence>
<feature type="transmembrane region" description="Helical" evidence="11">
    <location>
        <begin position="207"/>
        <end position="229"/>
    </location>
</feature>
<dbReference type="PANTHER" id="PTHR30561:SF9">
    <property type="entry name" value="4-AMINO-4-DEOXY-L-ARABINOSE-PHOSPHOUNDECAPRENOL FLIPPASE SUBUNIT ARNF-RELATED"/>
    <property type="match status" value="1"/>
</dbReference>
<keyword evidence="10 11" id="KW-0472">Membrane</keyword>
<evidence type="ECO:0000256" key="8">
    <source>
        <dbReference type="ARBA" id="ARBA00022989"/>
    </source>
</evidence>
<keyword evidence="4" id="KW-0997">Cell inner membrane</keyword>
<feature type="transmembrane region" description="Helical" evidence="11">
    <location>
        <begin position="235"/>
        <end position="256"/>
    </location>
</feature>
<dbReference type="SUPFAM" id="SSF103481">
    <property type="entry name" value="Multidrug resistance efflux transporter EmrE"/>
    <property type="match status" value="2"/>
</dbReference>
<keyword evidence="8 11" id="KW-1133">Transmembrane helix</keyword>
<evidence type="ECO:0000256" key="11">
    <source>
        <dbReference type="SAM" id="Phobius"/>
    </source>
</evidence>